<dbReference type="AlphaFoldDB" id="A0A0A8L9P8"/>
<feature type="chain" id="PRO_5002038812" evidence="2">
    <location>
        <begin position="21"/>
        <end position="285"/>
    </location>
</feature>
<dbReference type="EMBL" id="CCBQ010000040">
    <property type="protein sequence ID" value="CDO94828.1"/>
    <property type="molecule type" value="Genomic_DNA"/>
</dbReference>
<dbReference type="PANTHER" id="PTHR28156:SF1">
    <property type="entry name" value="FAS1 DOMAIN-CONTAINING PROTEIN YDR262W"/>
    <property type="match status" value="1"/>
</dbReference>
<evidence type="ECO:0000256" key="2">
    <source>
        <dbReference type="SAM" id="SignalP"/>
    </source>
</evidence>
<name>A0A0A8L9P8_9SACH</name>
<evidence type="ECO:0000313" key="4">
    <source>
        <dbReference type="EMBL" id="CDO94828.1"/>
    </source>
</evidence>
<evidence type="ECO:0000313" key="5">
    <source>
        <dbReference type="Proteomes" id="UP000031516"/>
    </source>
</evidence>
<comment type="caution">
    <text evidence="4">The sequence shown here is derived from an EMBL/GenBank/DDBJ whole genome shotgun (WGS) entry which is preliminary data.</text>
</comment>
<gene>
    <name evidence="4" type="ORF">KLDO_g3083</name>
</gene>
<evidence type="ECO:0000259" key="3">
    <source>
        <dbReference type="PROSITE" id="PS50213"/>
    </source>
</evidence>
<dbReference type="PANTHER" id="PTHR28156">
    <property type="entry name" value="FAS1 DOMAIN-CONTAINING PROTEIN YDR262W"/>
    <property type="match status" value="1"/>
</dbReference>
<dbReference type="PROSITE" id="PS50213">
    <property type="entry name" value="FAS1"/>
    <property type="match status" value="1"/>
</dbReference>
<dbReference type="Proteomes" id="UP000031516">
    <property type="component" value="Unassembled WGS sequence"/>
</dbReference>
<dbReference type="InterPro" id="IPR000782">
    <property type="entry name" value="FAS1_domain"/>
</dbReference>
<proteinExistence type="predicted"/>
<dbReference type="Gene3D" id="2.30.180.10">
    <property type="entry name" value="FAS1 domain"/>
    <property type="match status" value="1"/>
</dbReference>
<accession>A0A0A8L9P8</accession>
<dbReference type="Pfam" id="PF02469">
    <property type="entry name" value="Fasciclin"/>
    <property type="match status" value="1"/>
</dbReference>
<sequence>MRLNFASALLLLGAIDNVAARRVLHLDSLDLSESNNEKRDGLHVSGGMGPVVNIPKVDKREPKRLPLDIEKIAAGVNDALDKRDARRVGLNVESLADSEVDVKKREMRRPQYVLDISQGKIDDRVNLDSRMAVLQDVSLFSEYARDVTDVISQWEDTTQELLVIAPTNDAISKLSLKPWQFPNNIAQMEQENAAPKQIDDAIGENVAHFVKSHIVAHSNDFSAESHEIWLHSEADTSEKGDIVLKKENGEYYVCSASDMEFKLVKTVDVAANGVILIIESSLIAP</sequence>
<dbReference type="InterPro" id="IPR036378">
    <property type="entry name" value="FAS1_dom_sf"/>
</dbReference>
<keyword evidence="1 2" id="KW-0732">Signal</keyword>
<feature type="signal peptide" evidence="2">
    <location>
        <begin position="1"/>
        <end position="20"/>
    </location>
</feature>
<organism evidence="4 5">
    <name type="scientific">Kluyveromyces dobzhanskii CBS 2104</name>
    <dbReference type="NCBI Taxonomy" id="1427455"/>
    <lineage>
        <taxon>Eukaryota</taxon>
        <taxon>Fungi</taxon>
        <taxon>Dikarya</taxon>
        <taxon>Ascomycota</taxon>
        <taxon>Saccharomycotina</taxon>
        <taxon>Saccharomycetes</taxon>
        <taxon>Saccharomycetales</taxon>
        <taxon>Saccharomycetaceae</taxon>
        <taxon>Kluyveromyces</taxon>
    </lineage>
</organism>
<dbReference type="InterPro" id="IPR040200">
    <property type="entry name" value="Mug57-like"/>
</dbReference>
<protein>
    <submittedName>
        <fullName evidence="4">WGS project CCBQ000000000 data, contig 00046</fullName>
    </submittedName>
</protein>
<dbReference type="SUPFAM" id="SSF82153">
    <property type="entry name" value="FAS1 domain"/>
    <property type="match status" value="1"/>
</dbReference>
<keyword evidence="5" id="KW-1185">Reference proteome</keyword>
<evidence type="ECO:0000256" key="1">
    <source>
        <dbReference type="ARBA" id="ARBA00022729"/>
    </source>
</evidence>
<feature type="domain" description="FAS1" evidence="3">
    <location>
        <begin position="124"/>
        <end position="282"/>
    </location>
</feature>
<dbReference type="OrthoDB" id="5551751at2759"/>
<reference evidence="4 5" key="1">
    <citation type="submission" date="2014-03" db="EMBL/GenBank/DDBJ databases">
        <title>The genome of Kluyveromyces dobzhanskii.</title>
        <authorList>
            <person name="Nystedt B."/>
            <person name="Astrom S."/>
        </authorList>
    </citation>
    <scope>NUCLEOTIDE SEQUENCE [LARGE SCALE GENOMIC DNA]</scope>
    <source>
        <strain evidence="4 5">CBS 2104</strain>
    </source>
</reference>